<feature type="transmembrane region" description="Helical" evidence="2">
    <location>
        <begin position="652"/>
        <end position="685"/>
    </location>
</feature>
<gene>
    <name evidence="3" type="ORF">SNEC2469_LOCUS3195</name>
</gene>
<protein>
    <recommendedName>
        <fullName evidence="5">Ion transport domain-containing protein</fullName>
    </recommendedName>
</protein>
<dbReference type="OrthoDB" id="429694at2759"/>
<keyword evidence="2" id="KW-1133">Transmembrane helix</keyword>
<evidence type="ECO:0000256" key="2">
    <source>
        <dbReference type="SAM" id="Phobius"/>
    </source>
</evidence>
<organism evidence="3 4">
    <name type="scientific">Symbiodinium necroappetens</name>
    <dbReference type="NCBI Taxonomy" id="1628268"/>
    <lineage>
        <taxon>Eukaryota</taxon>
        <taxon>Sar</taxon>
        <taxon>Alveolata</taxon>
        <taxon>Dinophyceae</taxon>
        <taxon>Suessiales</taxon>
        <taxon>Symbiodiniaceae</taxon>
        <taxon>Symbiodinium</taxon>
    </lineage>
</organism>
<dbReference type="Proteomes" id="UP000601435">
    <property type="component" value="Unassembled WGS sequence"/>
</dbReference>
<proteinExistence type="predicted"/>
<comment type="caution">
    <text evidence="3">The sequence shown here is derived from an EMBL/GenBank/DDBJ whole genome shotgun (WGS) entry which is preliminary data.</text>
</comment>
<name>A0A812KE00_9DINO</name>
<evidence type="ECO:0000256" key="1">
    <source>
        <dbReference type="SAM" id="MobiDB-lite"/>
    </source>
</evidence>
<sequence length="729" mass="82763">MWFLLHHAADQERQKPSQSSDAQADLRNDDERTLHKLQNTQADIREDQGRNQSSDAPEGFPEEEKRTLHMHSNAGADIREDEFLRRLCDGNMNAETMADIRADEEWTLRMLVTLLRGEGQIFTEMVAGLLKEVEPGRYRSERLKERMRTVLCDYARDRQKVQNFLLEDRGRSGRRKSMYVFADDRAKKPEDVDAFNLSRHNMLYAAEVQVSLRSLPIAAPLACEPSVLAALAETANEETLQTDAVEAITAAAWLQMRVATAVDNFLNCVALGCLCLVTWACRKEDMDAQPMPALWVLAIIQFKEAVELLWQLVVYCWSRVSRRRNRHKNTQSRGHVDRVNGEEMKLLGDADVSFVQPAPSLETLFDFFFLVAGFFAIYGQMDLCSDDKLEPIFLPGFCSMYWLRLMYSLRGERWLGPYLLPILSAVRDTGAFFFVTSLCLASATHAYVIMNPRGDDVYPIYSSFLQTVRLAIFGDFDLFEYQGQDTTFQLDEKDEWAPNDPSPKDVGENTTSPYTPYIPYNPYIYLQLCFFGTGIGITVLLMNLLIAILSQNYEMQQGRAQGLFVQARARMLLEVRLRPWMRVGAWLGGKLFDSEAEKPPPPYLHLGTLAEIALRPLRVVMEPFVPGAYYQKNVFDRFLQRALWSPVTKHNFLAVGIPVACVVLLAGSLVSLLAFAVIILVLTVVGFKLTGIRYTLNLSLFGLFGDRFAEECEIFALVRTDATPQLSGI</sequence>
<keyword evidence="2" id="KW-0472">Membrane</keyword>
<evidence type="ECO:0008006" key="5">
    <source>
        <dbReference type="Google" id="ProtNLM"/>
    </source>
</evidence>
<feature type="compositionally biased region" description="Basic and acidic residues" evidence="1">
    <location>
        <begin position="24"/>
        <end position="34"/>
    </location>
</feature>
<accession>A0A812KE00</accession>
<keyword evidence="2" id="KW-0812">Transmembrane</keyword>
<evidence type="ECO:0000313" key="4">
    <source>
        <dbReference type="Proteomes" id="UP000601435"/>
    </source>
</evidence>
<feature type="region of interest" description="Disordered" evidence="1">
    <location>
        <begin position="7"/>
        <end position="66"/>
    </location>
</feature>
<evidence type="ECO:0000313" key="3">
    <source>
        <dbReference type="EMBL" id="CAE7226026.1"/>
    </source>
</evidence>
<feature type="transmembrane region" description="Helical" evidence="2">
    <location>
        <begin position="524"/>
        <end position="549"/>
    </location>
</feature>
<reference evidence="3" key="1">
    <citation type="submission" date="2021-02" db="EMBL/GenBank/DDBJ databases">
        <authorList>
            <person name="Dougan E. K."/>
            <person name="Rhodes N."/>
            <person name="Thang M."/>
            <person name="Chan C."/>
        </authorList>
    </citation>
    <scope>NUCLEOTIDE SEQUENCE</scope>
</reference>
<keyword evidence="4" id="KW-1185">Reference proteome</keyword>
<dbReference type="AlphaFoldDB" id="A0A812KE00"/>
<dbReference type="EMBL" id="CAJNJA010007542">
    <property type="protein sequence ID" value="CAE7226026.1"/>
    <property type="molecule type" value="Genomic_DNA"/>
</dbReference>